<sequence length="59" mass="6955">MCFHDNIKLFAAEGSLSFAVVRRMDRILIVRNELYFDFHFFCSKLTDALVFIVIIIKNI</sequence>
<comment type="caution">
    <text evidence="1">The sequence shown here is derived from an EMBL/GenBank/DDBJ whole genome shotgun (WGS) entry which is preliminary data.</text>
</comment>
<dbReference type="AlphaFoldDB" id="A0A3M7RMV7"/>
<name>A0A3M7RMV7_BRAPC</name>
<evidence type="ECO:0000313" key="1">
    <source>
        <dbReference type="EMBL" id="RNA24903.1"/>
    </source>
</evidence>
<reference evidence="1 2" key="1">
    <citation type="journal article" date="2018" name="Sci. Rep.">
        <title>Genomic signatures of local adaptation to the degree of environmental predictability in rotifers.</title>
        <authorList>
            <person name="Franch-Gras L."/>
            <person name="Hahn C."/>
            <person name="Garcia-Roger E.M."/>
            <person name="Carmona M.J."/>
            <person name="Serra M."/>
            <person name="Gomez A."/>
        </authorList>
    </citation>
    <scope>NUCLEOTIDE SEQUENCE [LARGE SCALE GENOMIC DNA]</scope>
    <source>
        <strain evidence="1">HYR1</strain>
    </source>
</reference>
<keyword evidence="2" id="KW-1185">Reference proteome</keyword>
<evidence type="ECO:0000313" key="2">
    <source>
        <dbReference type="Proteomes" id="UP000276133"/>
    </source>
</evidence>
<gene>
    <name evidence="1" type="ORF">BpHYR1_033736</name>
</gene>
<accession>A0A3M7RMV7</accession>
<organism evidence="1 2">
    <name type="scientific">Brachionus plicatilis</name>
    <name type="common">Marine rotifer</name>
    <name type="synonym">Brachionus muelleri</name>
    <dbReference type="NCBI Taxonomy" id="10195"/>
    <lineage>
        <taxon>Eukaryota</taxon>
        <taxon>Metazoa</taxon>
        <taxon>Spiralia</taxon>
        <taxon>Gnathifera</taxon>
        <taxon>Rotifera</taxon>
        <taxon>Eurotatoria</taxon>
        <taxon>Monogononta</taxon>
        <taxon>Pseudotrocha</taxon>
        <taxon>Ploima</taxon>
        <taxon>Brachionidae</taxon>
        <taxon>Brachionus</taxon>
    </lineage>
</organism>
<protein>
    <submittedName>
        <fullName evidence="1">Uncharacterized protein</fullName>
    </submittedName>
</protein>
<dbReference type="Proteomes" id="UP000276133">
    <property type="component" value="Unassembled WGS sequence"/>
</dbReference>
<dbReference type="EMBL" id="REGN01003022">
    <property type="protein sequence ID" value="RNA24903.1"/>
    <property type="molecule type" value="Genomic_DNA"/>
</dbReference>
<proteinExistence type="predicted"/>